<dbReference type="Gene3D" id="3.40.50.2300">
    <property type="match status" value="1"/>
</dbReference>
<keyword evidence="1" id="KW-0597">Phosphoprotein</keyword>
<feature type="domain" description="Response regulatory" evidence="2">
    <location>
        <begin position="18"/>
        <end position="130"/>
    </location>
</feature>
<name>A0A9X1NNX1_9HYPH</name>
<dbReference type="Proteomes" id="UP001139089">
    <property type="component" value="Unassembled WGS sequence"/>
</dbReference>
<feature type="modified residue" description="4-aspartylphosphate" evidence="1">
    <location>
        <position position="68"/>
    </location>
</feature>
<dbReference type="GO" id="GO:0000160">
    <property type="term" value="P:phosphorelay signal transduction system"/>
    <property type="evidence" value="ECO:0007669"/>
    <property type="project" value="InterPro"/>
</dbReference>
<accession>A0A9X1NNX1</accession>
<proteinExistence type="predicted"/>
<evidence type="ECO:0000259" key="2">
    <source>
        <dbReference type="PROSITE" id="PS50110"/>
    </source>
</evidence>
<gene>
    <name evidence="3" type="ORF">LRX75_03360</name>
</gene>
<keyword evidence="4" id="KW-1185">Reference proteome</keyword>
<dbReference type="AlphaFoldDB" id="A0A9X1NNX1"/>
<dbReference type="PROSITE" id="PS50110">
    <property type="entry name" value="RESPONSE_REGULATORY"/>
    <property type="match status" value="1"/>
</dbReference>
<evidence type="ECO:0000313" key="3">
    <source>
        <dbReference type="EMBL" id="MCD7108075.1"/>
    </source>
</evidence>
<sequence length="149" mass="15714">MTENTVRRWQSRPIIDYPVVIIEDHLLLALDLEDAVSAAGLNAGVVGFASRKKHALQIGSLAAIAFVDVNLADGPSGPEIGRILAEEHDVTVIFTTSDPDLLGTGVPGTLGVIRKPVSPDAVRGALTYAIARRRGDLAIVPPELTLFAG</sequence>
<protein>
    <submittedName>
        <fullName evidence="3">Response regulator</fullName>
    </submittedName>
</protein>
<dbReference type="InterPro" id="IPR011006">
    <property type="entry name" value="CheY-like_superfamily"/>
</dbReference>
<evidence type="ECO:0000256" key="1">
    <source>
        <dbReference type="PROSITE-ProRule" id="PRU00169"/>
    </source>
</evidence>
<dbReference type="InterPro" id="IPR001789">
    <property type="entry name" value="Sig_transdc_resp-reg_receiver"/>
</dbReference>
<comment type="caution">
    <text evidence="3">The sequence shown here is derived from an EMBL/GenBank/DDBJ whole genome shotgun (WGS) entry which is preliminary data.</text>
</comment>
<evidence type="ECO:0000313" key="4">
    <source>
        <dbReference type="Proteomes" id="UP001139089"/>
    </source>
</evidence>
<dbReference type="NCBIfam" id="NF009972">
    <property type="entry name" value="PRK13435.1-3"/>
    <property type="match status" value="1"/>
</dbReference>
<reference evidence="3" key="1">
    <citation type="submission" date="2021-12" db="EMBL/GenBank/DDBJ databases">
        <authorList>
            <person name="Li Y."/>
        </authorList>
    </citation>
    <scope>NUCLEOTIDE SEQUENCE</scope>
    <source>
        <strain evidence="3">DKSPLA3</strain>
    </source>
</reference>
<dbReference type="SUPFAM" id="SSF52172">
    <property type="entry name" value="CheY-like"/>
    <property type="match status" value="1"/>
</dbReference>
<dbReference type="RefSeq" id="WP_231811866.1">
    <property type="nucleotide sequence ID" value="NZ_JAJOZR010000001.1"/>
</dbReference>
<dbReference type="EMBL" id="JAJOZR010000001">
    <property type="protein sequence ID" value="MCD7108075.1"/>
    <property type="molecule type" value="Genomic_DNA"/>
</dbReference>
<organism evidence="3 4">
    <name type="scientific">Rhizobium quercicola</name>
    <dbReference type="NCBI Taxonomy" id="2901226"/>
    <lineage>
        <taxon>Bacteria</taxon>
        <taxon>Pseudomonadati</taxon>
        <taxon>Pseudomonadota</taxon>
        <taxon>Alphaproteobacteria</taxon>
        <taxon>Hyphomicrobiales</taxon>
        <taxon>Rhizobiaceae</taxon>
        <taxon>Rhizobium/Agrobacterium group</taxon>
        <taxon>Rhizobium</taxon>
    </lineage>
</organism>